<keyword evidence="11" id="KW-0472">Membrane</keyword>
<protein>
    <recommendedName>
        <fullName evidence="2">RBR-type E3 ubiquitin transferase</fullName>
        <ecNumber evidence="2">2.3.2.31</ecNumber>
    </recommendedName>
</protein>
<feature type="domain" description="RING-type" evidence="13">
    <location>
        <begin position="65"/>
        <end position="400"/>
    </location>
</feature>
<evidence type="ECO:0000256" key="9">
    <source>
        <dbReference type="PROSITE-ProRule" id="PRU00175"/>
    </source>
</evidence>
<feature type="region of interest" description="Disordered" evidence="10">
    <location>
        <begin position="288"/>
        <end position="327"/>
    </location>
</feature>
<evidence type="ECO:0000256" key="8">
    <source>
        <dbReference type="ARBA" id="ARBA00022833"/>
    </source>
</evidence>
<keyword evidence="3" id="KW-0808">Transferase</keyword>
<evidence type="ECO:0000256" key="11">
    <source>
        <dbReference type="SAM" id="Phobius"/>
    </source>
</evidence>
<dbReference type="CDD" id="cd20338">
    <property type="entry name" value="BRcat_RBR_RNF19"/>
    <property type="match status" value="1"/>
</dbReference>
<comment type="catalytic activity">
    <reaction evidence="1">
        <text>[E2 ubiquitin-conjugating enzyme]-S-ubiquitinyl-L-cysteine + [acceptor protein]-L-lysine = [E2 ubiquitin-conjugating enzyme]-L-cysteine + [acceptor protein]-N(6)-ubiquitinyl-L-lysine.</text>
        <dbReference type="EC" id="2.3.2.31"/>
    </reaction>
</comment>
<dbReference type="GO" id="GO:0008270">
    <property type="term" value="F:zinc ion binding"/>
    <property type="evidence" value="ECO:0007669"/>
    <property type="project" value="UniProtKB-KW"/>
</dbReference>
<feature type="domain" description="RING-type" evidence="12">
    <location>
        <begin position="69"/>
        <end position="116"/>
    </location>
</feature>
<keyword evidence="11" id="KW-1133">Transmembrane helix</keyword>
<evidence type="ECO:0000256" key="6">
    <source>
        <dbReference type="ARBA" id="ARBA00022771"/>
    </source>
</evidence>
<evidence type="ECO:0000313" key="14">
    <source>
        <dbReference type="WBParaSite" id="MCU_008012-RC"/>
    </source>
</evidence>
<dbReference type="InterPro" id="IPR044066">
    <property type="entry name" value="TRIAD_supradom"/>
</dbReference>
<dbReference type="CDD" id="cd20355">
    <property type="entry name" value="Rcat_RBR_RNF19"/>
    <property type="match status" value="1"/>
</dbReference>
<evidence type="ECO:0000256" key="2">
    <source>
        <dbReference type="ARBA" id="ARBA00012251"/>
    </source>
</evidence>
<evidence type="ECO:0000256" key="4">
    <source>
        <dbReference type="ARBA" id="ARBA00022723"/>
    </source>
</evidence>
<sequence>MDVINNLFSGNQRRPRFTPSVISSSSGSIRYKWPHRRKRANVQKNVQVEQALDADSLPGLLRVPADDVCAVCADDLEFVYALEKCGHRACLDCWRTFASTQVSSFAMAHITCLSCDRRLSRALTLQLLKPPRVPNPQASNPAASVEQQVSSDRLYQRYEDFLLHQCLLRDKHTRWCPRGCGYAVLAHGFRACPRLECQHPNCNGGAFCYKCRGPWSADGAEHVCPKRTGGGAGSGDPLTDNHRSLLSRLHQLLRLPTAAATSTAPEEAGDPGSVDGLIRQISERRFSTPTVPVHTAKSVDDADGDDDDDGDDTRESRGEDDAAAAQPGDVDISKIDLDLPDRVNGQVKPCPRCKTYLLKLDDGSCNHMSCFICGCEFCWLCLREVRDTHYLSPTGCTFWGRQRWPFKRRICAMLLAAFGTPFILAIVTFLALPGITVGFPAYLVYKVGGQLTGSKCKRGLVKTMAFLGGLLISPIIAAVVALFGIPLVLIYVYIFMPITLFSELKVRLNSETADTAIDPDVGFKINWERVGEAASQRDDAPTADSLPPSTTVDFAYEVSEDADSSDEA</sequence>
<dbReference type="InterPro" id="IPR013083">
    <property type="entry name" value="Znf_RING/FYVE/PHD"/>
</dbReference>
<dbReference type="Pfam" id="PF01485">
    <property type="entry name" value="IBR"/>
    <property type="match status" value="1"/>
</dbReference>
<feature type="transmembrane region" description="Helical" evidence="11">
    <location>
        <begin position="464"/>
        <end position="495"/>
    </location>
</feature>
<keyword evidence="5" id="KW-0677">Repeat</keyword>
<keyword evidence="7" id="KW-0833">Ubl conjugation pathway</keyword>
<dbReference type="InterPro" id="IPR031127">
    <property type="entry name" value="E3_UB_ligase_RBR"/>
</dbReference>
<feature type="transmembrane region" description="Helical" evidence="11">
    <location>
        <begin position="411"/>
        <end position="444"/>
    </location>
</feature>
<feature type="region of interest" description="Disordered" evidence="10">
    <location>
        <begin position="532"/>
        <end position="551"/>
    </location>
</feature>
<dbReference type="GO" id="GO:0061630">
    <property type="term" value="F:ubiquitin protein ligase activity"/>
    <property type="evidence" value="ECO:0007669"/>
    <property type="project" value="UniProtKB-EC"/>
</dbReference>
<accession>A0A5K3FK76</accession>
<evidence type="ECO:0000256" key="3">
    <source>
        <dbReference type="ARBA" id="ARBA00022679"/>
    </source>
</evidence>
<evidence type="ECO:0000256" key="5">
    <source>
        <dbReference type="ARBA" id="ARBA00022737"/>
    </source>
</evidence>
<keyword evidence="11" id="KW-0812">Transmembrane</keyword>
<evidence type="ECO:0000256" key="1">
    <source>
        <dbReference type="ARBA" id="ARBA00001798"/>
    </source>
</evidence>
<dbReference type="InterPro" id="IPR001841">
    <property type="entry name" value="Znf_RING"/>
</dbReference>
<keyword evidence="8" id="KW-0862">Zinc</keyword>
<dbReference type="GO" id="GO:0016567">
    <property type="term" value="P:protein ubiquitination"/>
    <property type="evidence" value="ECO:0007669"/>
    <property type="project" value="InterPro"/>
</dbReference>
<dbReference type="AlphaFoldDB" id="A0A5K3FK76"/>
<reference evidence="14" key="1">
    <citation type="submission" date="2019-11" db="UniProtKB">
        <authorList>
            <consortium name="WormBaseParasite"/>
        </authorList>
    </citation>
    <scope>IDENTIFICATION</scope>
</reference>
<organism evidence="14">
    <name type="scientific">Mesocestoides corti</name>
    <name type="common">Flatworm</name>
    <dbReference type="NCBI Taxonomy" id="53468"/>
    <lineage>
        <taxon>Eukaryota</taxon>
        <taxon>Metazoa</taxon>
        <taxon>Spiralia</taxon>
        <taxon>Lophotrochozoa</taxon>
        <taxon>Platyhelminthes</taxon>
        <taxon>Cestoda</taxon>
        <taxon>Eucestoda</taxon>
        <taxon>Cyclophyllidea</taxon>
        <taxon>Mesocestoididae</taxon>
        <taxon>Mesocestoides</taxon>
    </lineage>
</organism>
<evidence type="ECO:0000256" key="7">
    <source>
        <dbReference type="ARBA" id="ARBA00022786"/>
    </source>
</evidence>
<name>A0A5K3FK76_MESCO</name>
<dbReference type="PROSITE" id="PS50089">
    <property type="entry name" value="ZF_RING_2"/>
    <property type="match status" value="1"/>
</dbReference>
<evidence type="ECO:0000259" key="13">
    <source>
        <dbReference type="PROSITE" id="PS51873"/>
    </source>
</evidence>
<evidence type="ECO:0000256" key="10">
    <source>
        <dbReference type="SAM" id="MobiDB-lite"/>
    </source>
</evidence>
<proteinExistence type="predicted"/>
<dbReference type="WBParaSite" id="MCU_008012-RC">
    <property type="protein sequence ID" value="MCU_008012-RC"/>
    <property type="gene ID" value="MCU_008012"/>
</dbReference>
<dbReference type="InterPro" id="IPR002867">
    <property type="entry name" value="IBR_dom"/>
</dbReference>
<dbReference type="PROSITE" id="PS51873">
    <property type="entry name" value="TRIAD"/>
    <property type="match status" value="1"/>
</dbReference>
<dbReference type="Gene3D" id="1.20.120.1750">
    <property type="match status" value="1"/>
</dbReference>
<dbReference type="Gene3D" id="3.30.40.10">
    <property type="entry name" value="Zinc/RING finger domain, C3HC4 (zinc finger)"/>
    <property type="match status" value="1"/>
</dbReference>
<keyword evidence="6 9" id="KW-0863">Zinc-finger</keyword>
<feature type="compositionally biased region" description="Acidic residues" evidence="10">
    <location>
        <begin position="301"/>
        <end position="312"/>
    </location>
</feature>
<dbReference type="EC" id="2.3.2.31" evidence="2"/>
<dbReference type="PANTHER" id="PTHR11685">
    <property type="entry name" value="RBR FAMILY RING FINGER AND IBR DOMAIN-CONTAINING"/>
    <property type="match status" value="1"/>
</dbReference>
<keyword evidence="4" id="KW-0479">Metal-binding</keyword>
<dbReference type="SMART" id="SM00647">
    <property type="entry name" value="IBR"/>
    <property type="match status" value="2"/>
</dbReference>
<evidence type="ECO:0000259" key="12">
    <source>
        <dbReference type="PROSITE" id="PS50089"/>
    </source>
</evidence>
<dbReference type="SUPFAM" id="SSF57850">
    <property type="entry name" value="RING/U-box"/>
    <property type="match status" value="3"/>
</dbReference>